<evidence type="ECO:0000313" key="2">
    <source>
        <dbReference type="EMBL" id="OFW59384.1"/>
    </source>
</evidence>
<dbReference type="PROSITE" id="PS51257">
    <property type="entry name" value="PROKAR_LIPOPROTEIN"/>
    <property type="match status" value="1"/>
</dbReference>
<dbReference type="EMBL" id="MELK01000016">
    <property type="protein sequence ID" value="OFW59384.1"/>
    <property type="molecule type" value="Genomic_DNA"/>
</dbReference>
<dbReference type="Pfam" id="PF13450">
    <property type="entry name" value="NAD_binding_8"/>
    <property type="match status" value="1"/>
</dbReference>
<dbReference type="Proteomes" id="UP000177876">
    <property type="component" value="Unassembled WGS sequence"/>
</dbReference>
<accession>A0A1F2WR79</accession>
<sequence>MSNAAKAVRTLIIGAGVAGLSLGCYLRDGDFLILEKEEGAGGYLKQICNGDFSFDIGVKCIHASSSEVVHFVEEIVGEENLDRGYARSAYLNHGKLHALPRLEHPVQPLGKRADFRAYAFANYGELAESYMIPYAEKTWTATASEIDYRAAVTKSKAPGGYLYPRGGMQELTDRMAERLGDHLRLHSKVTEVDPKAKTVKLAGGEIMCYQRLISTVPLPQLIRMIAGVPAEVGSAADKLNFNSMATVAVALEGCIGVEYHYVLVPERRYSFRRLSFPRNFSPGLVPPGRDSILAEVNLPRGERNMACDAEHRGDFIQAVLGQIAETGLLRACRVLGANLTWVGLAHIVPDFCWRPSLDVLEGFLKSRGIRTLGRFAEWKYMNIDDTILEASAISKDILGGRRIRPAAMEARTIQHKTDIARDSL</sequence>
<evidence type="ECO:0000313" key="3">
    <source>
        <dbReference type="Proteomes" id="UP000177876"/>
    </source>
</evidence>
<protein>
    <recommendedName>
        <fullName evidence="1">Amine oxidase domain-containing protein</fullName>
    </recommendedName>
</protein>
<feature type="domain" description="Amine oxidase" evidence="1">
    <location>
        <begin position="157"/>
        <end position="323"/>
    </location>
</feature>
<dbReference type="Pfam" id="PF01593">
    <property type="entry name" value="Amino_oxidase"/>
    <property type="match status" value="1"/>
</dbReference>
<dbReference type="STRING" id="1797197.A2Y75_11170"/>
<dbReference type="InterPro" id="IPR036188">
    <property type="entry name" value="FAD/NAD-bd_sf"/>
</dbReference>
<evidence type="ECO:0000259" key="1">
    <source>
        <dbReference type="Pfam" id="PF01593"/>
    </source>
</evidence>
<dbReference type="PANTHER" id="PTHR43734">
    <property type="entry name" value="PHYTOENE DESATURASE"/>
    <property type="match status" value="1"/>
</dbReference>
<gene>
    <name evidence="2" type="ORF">A2Y75_11170</name>
</gene>
<dbReference type="AlphaFoldDB" id="A0A1F2WR79"/>
<dbReference type="GO" id="GO:0016491">
    <property type="term" value="F:oxidoreductase activity"/>
    <property type="evidence" value="ECO:0007669"/>
    <property type="project" value="InterPro"/>
</dbReference>
<reference evidence="2 3" key="1">
    <citation type="journal article" date="2016" name="Nat. Commun.">
        <title>Thousands of microbial genomes shed light on interconnected biogeochemical processes in an aquifer system.</title>
        <authorList>
            <person name="Anantharaman K."/>
            <person name="Brown C.T."/>
            <person name="Hug L.A."/>
            <person name="Sharon I."/>
            <person name="Castelle C.J."/>
            <person name="Probst A.J."/>
            <person name="Thomas B.C."/>
            <person name="Singh A."/>
            <person name="Wilkins M.J."/>
            <person name="Karaoz U."/>
            <person name="Brodie E.L."/>
            <person name="Williams K.H."/>
            <person name="Hubbard S.S."/>
            <person name="Banfield J.F."/>
        </authorList>
    </citation>
    <scope>NUCLEOTIDE SEQUENCE [LARGE SCALE GENOMIC DNA]</scope>
</reference>
<proteinExistence type="predicted"/>
<name>A0A1F2WR79_9ACTN</name>
<dbReference type="Gene3D" id="3.50.50.60">
    <property type="entry name" value="FAD/NAD(P)-binding domain"/>
    <property type="match status" value="1"/>
</dbReference>
<organism evidence="2 3">
    <name type="scientific">Candidatus Solincola sediminis</name>
    <dbReference type="NCBI Taxonomy" id="1797199"/>
    <lineage>
        <taxon>Bacteria</taxon>
        <taxon>Bacillati</taxon>
        <taxon>Actinomycetota</taxon>
        <taxon>Candidatus Geothermincolia</taxon>
        <taxon>Candidatus Geothermincolales</taxon>
        <taxon>Candidatus Geothermincolaceae</taxon>
        <taxon>Candidatus Solincola</taxon>
    </lineage>
</organism>
<comment type="caution">
    <text evidence="2">The sequence shown here is derived from an EMBL/GenBank/DDBJ whole genome shotgun (WGS) entry which is preliminary data.</text>
</comment>
<dbReference type="InterPro" id="IPR002937">
    <property type="entry name" value="Amino_oxidase"/>
</dbReference>
<dbReference type="PANTHER" id="PTHR43734:SF4">
    <property type="entry name" value="AMINE OXIDASE DOMAIN-CONTAINING PROTEIN"/>
    <property type="match status" value="1"/>
</dbReference>
<dbReference type="SUPFAM" id="SSF51905">
    <property type="entry name" value="FAD/NAD(P)-binding domain"/>
    <property type="match status" value="1"/>
</dbReference>